<comment type="caution">
    <text evidence="3">The sequence shown here is derived from an EMBL/GenBank/DDBJ whole genome shotgun (WGS) entry which is preliminary data.</text>
</comment>
<accession>A0ABD0VMR8</accession>
<evidence type="ECO:0000313" key="4">
    <source>
        <dbReference type="Proteomes" id="UP001552299"/>
    </source>
</evidence>
<protein>
    <submittedName>
        <fullName evidence="3">Uncharacterized protein</fullName>
    </submittedName>
</protein>
<organism evidence="3 4">
    <name type="scientific">Dendrobium thyrsiflorum</name>
    <name type="common">Pinecone-like raceme dendrobium</name>
    <name type="synonym">Orchid</name>
    <dbReference type="NCBI Taxonomy" id="117978"/>
    <lineage>
        <taxon>Eukaryota</taxon>
        <taxon>Viridiplantae</taxon>
        <taxon>Streptophyta</taxon>
        <taxon>Embryophyta</taxon>
        <taxon>Tracheophyta</taxon>
        <taxon>Spermatophyta</taxon>
        <taxon>Magnoliopsida</taxon>
        <taxon>Liliopsida</taxon>
        <taxon>Asparagales</taxon>
        <taxon>Orchidaceae</taxon>
        <taxon>Epidendroideae</taxon>
        <taxon>Malaxideae</taxon>
        <taxon>Dendrobiinae</taxon>
        <taxon>Dendrobium</taxon>
    </lineage>
</organism>
<evidence type="ECO:0000313" key="3">
    <source>
        <dbReference type="EMBL" id="KAL0926118.1"/>
    </source>
</evidence>
<dbReference type="GO" id="GO:0005524">
    <property type="term" value="F:ATP binding"/>
    <property type="evidence" value="ECO:0007669"/>
    <property type="project" value="UniProtKB-KW"/>
</dbReference>
<dbReference type="PANTHER" id="PTHR48103:SF2">
    <property type="entry name" value="MIDASIN"/>
    <property type="match status" value="1"/>
</dbReference>
<reference evidence="3 4" key="1">
    <citation type="journal article" date="2024" name="Plant Biotechnol. J.">
        <title>Dendrobium thyrsiflorum genome and its molecular insights into genes involved in important horticultural traits.</title>
        <authorList>
            <person name="Chen B."/>
            <person name="Wang J.Y."/>
            <person name="Zheng P.J."/>
            <person name="Li K.L."/>
            <person name="Liang Y.M."/>
            <person name="Chen X.F."/>
            <person name="Zhang C."/>
            <person name="Zhao X."/>
            <person name="He X."/>
            <person name="Zhang G.Q."/>
            <person name="Liu Z.J."/>
            <person name="Xu Q."/>
        </authorList>
    </citation>
    <scope>NUCLEOTIDE SEQUENCE [LARGE SCALE GENOMIC DNA]</scope>
    <source>
        <strain evidence="3">GZMU011</strain>
    </source>
</reference>
<evidence type="ECO:0000256" key="1">
    <source>
        <dbReference type="ARBA" id="ARBA00022741"/>
    </source>
</evidence>
<name>A0ABD0VMR8_DENTH</name>
<proteinExistence type="predicted"/>
<keyword evidence="4" id="KW-1185">Reference proteome</keyword>
<dbReference type="EMBL" id="JANQDX010000004">
    <property type="protein sequence ID" value="KAL0926118.1"/>
    <property type="molecule type" value="Genomic_DNA"/>
</dbReference>
<dbReference type="AlphaFoldDB" id="A0ABD0VMR8"/>
<dbReference type="Proteomes" id="UP001552299">
    <property type="component" value="Unassembled WGS sequence"/>
</dbReference>
<keyword evidence="2" id="KW-0067">ATP-binding</keyword>
<evidence type="ECO:0000256" key="2">
    <source>
        <dbReference type="ARBA" id="ARBA00022840"/>
    </source>
</evidence>
<keyword evidence="1" id="KW-0547">Nucleotide-binding</keyword>
<gene>
    <name evidence="3" type="ORF">M5K25_004510</name>
</gene>
<dbReference type="PANTHER" id="PTHR48103">
    <property type="entry name" value="MIDASIN-RELATED"/>
    <property type="match status" value="1"/>
</dbReference>
<sequence length="384" mass="44151">MLESGGDLSSEWQELLMEQEFSKVESPKEVGNVEEDWSSIPESILRSLVKVHDQLFGSGNLLKCPGVCLITDEERLLLFMDSYRLGTTILEGFQSLTSSIMDDNLLPEHLLRVCLEYQWSSGSKSAHSYNVYKDSNADVMFKMVEPLTAIQNKVKSFLVEWPDHPSLMKIMEITETLLDVPPCTPLSKVLPGLQLLAGKIQFLHENDSIFFFKDEMQLLYTTISSWQKLEVDSWPTLVDGVREQHEVNATKLWFPLYSVLHRSFSGDAKEFICTSTVGEFKKRLLLLLAFHGQLKDGIHLQVYSSPHAEENLKILYNTFGYYVQFLPRVLEHIEAGKGSVEKDLKDHLNLFSWEHPCARASIENFRRTRQKIWKLIQKLSCKNQ</sequence>